<sequence>MHKDSEMCKTKMYTDELLEMILSVSDKQMKSRGNLRMEVLLKTTQDVLQKELKEKQQIRKRKWEALKSGMNKRSRIDTDVEMVDDELIGLNDFFSSLKSVTLSSNGNV</sequence>
<reference evidence="1" key="1">
    <citation type="submission" date="2013-07" db="EMBL/GenBank/DDBJ databases">
        <title>Nephila pilipes venom gland.</title>
        <authorList>
            <person name="Huo L.J."/>
        </authorList>
    </citation>
    <scope>NUCLEOTIDE SEQUENCE</scope>
    <source>
        <tissue evidence="1">Venom gland</tissue>
    </source>
</reference>
<dbReference type="OrthoDB" id="6429461at2759"/>
<accession>A0A076KVK6</accession>
<evidence type="ECO:0000313" key="1">
    <source>
        <dbReference type="EMBL" id="AII98085.1"/>
    </source>
</evidence>
<keyword evidence="3" id="KW-1185">Reference proteome</keyword>
<organism evidence="1">
    <name type="scientific">Nephila pilipes</name>
    <name type="common">Giant wood spider</name>
    <name type="synonym">Nephila maculata</name>
    <dbReference type="NCBI Taxonomy" id="299642"/>
    <lineage>
        <taxon>Eukaryota</taxon>
        <taxon>Metazoa</taxon>
        <taxon>Ecdysozoa</taxon>
        <taxon>Arthropoda</taxon>
        <taxon>Chelicerata</taxon>
        <taxon>Arachnida</taxon>
        <taxon>Araneae</taxon>
        <taxon>Araneomorphae</taxon>
        <taxon>Entelegynae</taxon>
        <taxon>Araneoidea</taxon>
        <taxon>Nephilidae</taxon>
        <taxon>Nephila</taxon>
    </lineage>
</organism>
<name>A0A076KVK6_NEPPI</name>
<dbReference type="EMBL" id="KF433764">
    <property type="protein sequence ID" value="AII98085.1"/>
    <property type="molecule type" value="mRNA"/>
</dbReference>
<dbReference type="AlphaFoldDB" id="A0A076KVK6"/>
<evidence type="ECO:0000313" key="2">
    <source>
        <dbReference type="EMBL" id="GFT42047.1"/>
    </source>
</evidence>
<dbReference type="Proteomes" id="UP000887013">
    <property type="component" value="Unassembled WGS sequence"/>
</dbReference>
<evidence type="ECO:0000313" key="3">
    <source>
        <dbReference type="Proteomes" id="UP000887013"/>
    </source>
</evidence>
<dbReference type="EMBL" id="BMAW01110201">
    <property type="protein sequence ID" value="GFT42047.1"/>
    <property type="molecule type" value="Genomic_DNA"/>
</dbReference>
<protein>
    <submittedName>
        <fullName evidence="1">BLTX750</fullName>
    </submittedName>
</protein>
<reference evidence="2" key="2">
    <citation type="submission" date="2020-08" db="EMBL/GenBank/DDBJ databases">
        <title>Multicomponent nature underlies the extraordinary mechanical properties of spider dragline silk.</title>
        <authorList>
            <person name="Kono N."/>
            <person name="Nakamura H."/>
            <person name="Mori M."/>
            <person name="Yoshida Y."/>
            <person name="Ohtoshi R."/>
            <person name="Malay A.D."/>
            <person name="Moran D.A.P."/>
            <person name="Tomita M."/>
            <person name="Numata K."/>
            <person name="Arakawa K."/>
        </authorList>
    </citation>
    <scope>NUCLEOTIDE SEQUENCE</scope>
</reference>
<gene>
    <name evidence="2" type="ORF">NPIL_612451</name>
</gene>
<proteinExistence type="evidence at transcript level"/>